<feature type="region of interest" description="Disordered" evidence="1">
    <location>
        <begin position="94"/>
        <end position="140"/>
    </location>
</feature>
<reference evidence="3 4" key="1">
    <citation type="journal article" date="2010" name="J. Bacteriol.">
        <title>Genome sequences of Pelagibaca bermudensis HTCC2601T and Maritimibacter alkaliphilus HTCC2654T, the type strains of two marine Roseobacter genera.</title>
        <authorList>
            <person name="Thrash J.C."/>
            <person name="Cho J.C."/>
            <person name="Ferriera S."/>
            <person name="Johnson J."/>
            <person name="Vergin K.L."/>
            <person name="Giovannoni S.J."/>
        </authorList>
    </citation>
    <scope>NUCLEOTIDE SEQUENCE [LARGE SCALE GENOMIC DNA]</scope>
    <source>
        <strain evidence="4">DSM 26914 / JCM 13377 / KCTC 12554 / HTCC2601</strain>
    </source>
</reference>
<feature type="transmembrane region" description="Helical" evidence="2">
    <location>
        <begin position="32"/>
        <end position="54"/>
    </location>
</feature>
<keyword evidence="2" id="KW-0472">Membrane</keyword>
<evidence type="ECO:0000256" key="1">
    <source>
        <dbReference type="SAM" id="MobiDB-lite"/>
    </source>
</evidence>
<accession>Q0FX57</accession>
<dbReference type="eggNOG" id="ENOG5033293">
    <property type="taxonomic scope" value="Bacteria"/>
</dbReference>
<sequence length="140" mass="15132">MPDSLMERVGISALPLELYPCHKPVMCERASLVVGLSLGVLLALSSMISAMLMAPDRAAAGYEAYALTYGAAPADLCGEHAGHDHHCPLCHGLPDAPESARAERQTLLEPHEAWQRRDDLHRAAQARNLRHSPRAPPVSV</sequence>
<dbReference type="OrthoDB" id="7871900at2"/>
<proteinExistence type="predicted"/>
<evidence type="ECO:0000313" key="3">
    <source>
        <dbReference type="EMBL" id="EAU48345.1"/>
    </source>
</evidence>
<dbReference type="AlphaFoldDB" id="Q0FX57"/>
<keyword evidence="2" id="KW-0812">Transmembrane</keyword>
<organism evidence="3 4">
    <name type="scientific">Salipiger bermudensis (strain DSM 26914 / JCM 13377 / KCTC 12554 / HTCC2601)</name>
    <name type="common">Pelagibaca bermudensis</name>
    <dbReference type="NCBI Taxonomy" id="314265"/>
    <lineage>
        <taxon>Bacteria</taxon>
        <taxon>Pseudomonadati</taxon>
        <taxon>Pseudomonadota</taxon>
        <taxon>Alphaproteobacteria</taxon>
        <taxon>Rhodobacterales</taxon>
        <taxon>Roseobacteraceae</taxon>
        <taxon>Salipiger</taxon>
    </lineage>
</organism>
<comment type="caution">
    <text evidence="3">The sequence shown here is derived from an EMBL/GenBank/DDBJ whole genome shotgun (WGS) entry which is preliminary data.</text>
</comment>
<name>Q0FX57_SALBH</name>
<keyword evidence="2" id="KW-1133">Transmembrane helix</keyword>
<dbReference type="EMBL" id="AATQ01000001">
    <property type="protein sequence ID" value="EAU48345.1"/>
    <property type="molecule type" value="Genomic_DNA"/>
</dbReference>
<evidence type="ECO:0000313" key="4">
    <source>
        <dbReference type="Proteomes" id="UP000006230"/>
    </source>
</evidence>
<dbReference type="RefSeq" id="WP_007801694.1">
    <property type="nucleotide sequence ID" value="NZ_DS022277.1"/>
</dbReference>
<gene>
    <name evidence="3" type="ORF">R2601_02193</name>
</gene>
<keyword evidence="4" id="KW-1185">Reference proteome</keyword>
<dbReference type="HOGENOM" id="CLU_152540_0_0_5"/>
<feature type="compositionally biased region" description="Basic and acidic residues" evidence="1">
    <location>
        <begin position="98"/>
        <end position="122"/>
    </location>
</feature>
<protein>
    <submittedName>
        <fullName evidence="3">Uncharacterized protein</fullName>
    </submittedName>
</protein>
<evidence type="ECO:0000256" key="2">
    <source>
        <dbReference type="SAM" id="Phobius"/>
    </source>
</evidence>
<dbReference type="Proteomes" id="UP000006230">
    <property type="component" value="Unassembled WGS sequence"/>
</dbReference>